<protein>
    <submittedName>
        <fullName evidence="2">Uncharacterized protein</fullName>
    </submittedName>
</protein>
<comment type="caution">
    <text evidence="2">The sequence shown here is derived from an EMBL/GenBank/DDBJ whole genome shotgun (WGS) entry which is preliminary data.</text>
</comment>
<dbReference type="Proteomes" id="UP001642360">
    <property type="component" value="Unassembled WGS sequence"/>
</dbReference>
<evidence type="ECO:0000256" key="1">
    <source>
        <dbReference type="SAM" id="SignalP"/>
    </source>
</evidence>
<evidence type="ECO:0000313" key="3">
    <source>
        <dbReference type="Proteomes" id="UP001642360"/>
    </source>
</evidence>
<feature type="chain" id="PRO_5044851315" evidence="1">
    <location>
        <begin position="28"/>
        <end position="81"/>
    </location>
</feature>
<keyword evidence="1" id="KW-0732">Signal</keyword>
<keyword evidence="3" id="KW-1185">Reference proteome</keyword>
<dbReference type="AlphaFoldDB" id="A0ABC8UGF6"/>
<sequence>MAMVAPKQLVSLCSLLLLFLFLVGAMARVVQKNDVAESRTVEKVQLQSSTDSTMAERLEEVEPALNEHAVDDPEEVAAMVN</sequence>
<evidence type="ECO:0000313" key="2">
    <source>
        <dbReference type="EMBL" id="CAK9180116.1"/>
    </source>
</evidence>
<accession>A0ABC8UGF6</accession>
<name>A0ABC8UGF6_9AQUA</name>
<feature type="non-terminal residue" evidence="2">
    <location>
        <position position="81"/>
    </location>
</feature>
<reference evidence="2 3" key="1">
    <citation type="submission" date="2024-02" db="EMBL/GenBank/DDBJ databases">
        <authorList>
            <person name="Vignale AGUSTIN F."/>
            <person name="Sosa J E."/>
            <person name="Modenutti C."/>
        </authorList>
    </citation>
    <scope>NUCLEOTIDE SEQUENCE [LARGE SCALE GENOMIC DNA]</scope>
</reference>
<dbReference type="EMBL" id="CAUOFW020007648">
    <property type="protein sequence ID" value="CAK9180116.1"/>
    <property type="molecule type" value="Genomic_DNA"/>
</dbReference>
<organism evidence="2 3">
    <name type="scientific">Ilex paraguariensis</name>
    <name type="common">yerba mate</name>
    <dbReference type="NCBI Taxonomy" id="185542"/>
    <lineage>
        <taxon>Eukaryota</taxon>
        <taxon>Viridiplantae</taxon>
        <taxon>Streptophyta</taxon>
        <taxon>Embryophyta</taxon>
        <taxon>Tracheophyta</taxon>
        <taxon>Spermatophyta</taxon>
        <taxon>Magnoliopsida</taxon>
        <taxon>eudicotyledons</taxon>
        <taxon>Gunneridae</taxon>
        <taxon>Pentapetalae</taxon>
        <taxon>asterids</taxon>
        <taxon>campanulids</taxon>
        <taxon>Aquifoliales</taxon>
        <taxon>Aquifoliaceae</taxon>
        <taxon>Ilex</taxon>
    </lineage>
</organism>
<proteinExistence type="predicted"/>
<gene>
    <name evidence="2" type="ORF">ILEXP_LOCUS50074</name>
</gene>
<feature type="signal peptide" evidence="1">
    <location>
        <begin position="1"/>
        <end position="27"/>
    </location>
</feature>